<evidence type="ECO:0000313" key="14">
    <source>
        <dbReference type="Proteomes" id="UP000013827"/>
    </source>
</evidence>
<dbReference type="eggNOG" id="KOG0534">
    <property type="taxonomic scope" value="Eukaryota"/>
</dbReference>
<dbReference type="HOGENOM" id="CLU_003827_9_1_1"/>
<comment type="subcellular location">
    <subcellularLocation>
        <location evidence="2">Mitochondrion</location>
    </subcellularLocation>
</comment>
<dbReference type="InterPro" id="IPR001433">
    <property type="entry name" value="OxRdtase_FAD/NAD-bd"/>
</dbReference>
<keyword evidence="14" id="KW-1185">Reference proteome</keyword>
<evidence type="ECO:0000256" key="11">
    <source>
        <dbReference type="RuleBase" id="RU361226"/>
    </source>
</evidence>
<dbReference type="RefSeq" id="XP_005765252.1">
    <property type="nucleotide sequence ID" value="XM_005765195.1"/>
</dbReference>
<keyword evidence="6 11" id="KW-0560">Oxidoreductase</keyword>
<comment type="cofactor">
    <cofactor evidence="1 10 11">
        <name>FAD</name>
        <dbReference type="ChEBI" id="CHEBI:57692"/>
    </cofactor>
</comment>
<evidence type="ECO:0000256" key="1">
    <source>
        <dbReference type="ARBA" id="ARBA00001974"/>
    </source>
</evidence>
<dbReference type="GO" id="GO:0005739">
    <property type="term" value="C:mitochondrion"/>
    <property type="evidence" value="ECO:0007669"/>
    <property type="project" value="UniProtKB-SubCell"/>
</dbReference>
<dbReference type="CDD" id="cd06183">
    <property type="entry name" value="cyt_b5_reduct_like"/>
    <property type="match status" value="1"/>
</dbReference>
<dbReference type="SUPFAM" id="SSF63380">
    <property type="entry name" value="Riboflavin synthase domain-like"/>
    <property type="match status" value="1"/>
</dbReference>
<keyword evidence="5 10" id="KW-0274">FAD</keyword>
<dbReference type="Pfam" id="PF00970">
    <property type="entry name" value="FAD_binding_6"/>
    <property type="match status" value="1"/>
</dbReference>
<evidence type="ECO:0000256" key="9">
    <source>
        <dbReference type="ARBA" id="ARBA00047682"/>
    </source>
</evidence>
<dbReference type="InterPro" id="IPR001709">
    <property type="entry name" value="Flavoprot_Pyr_Nucl_cyt_Rdtase"/>
</dbReference>
<dbReference type="Gene3D" id="3.40.50.80">
    <property type="entry name" value="Nucleotide-binding domain of ferredoxin-NADP reductase (FNR) module"/>
    <property type="match status" value="1"/>
</dbReference>
<keyword evidence="8" id="KW-0496">Mitochondrion</keyword>
<keyword evidence="4 10" id="KW-0285">Flavoprotein</keyword>
<dbReference type="PRINTS" id="PR00406">
    <property type="entry name" value="CYTB5RDTASE"/>
</dbReference>
<dbReference type="AlphaFoldDB" id="A0A0D3INI8"/>
<dbReference type="InterPro" id="IPR001834">
    <property type="entry name" value="CBR-like"/>
</dbReference>
<evidence type="ECO:0000256" key="6">
    <source>
        <dbReference type="ARBA" id="ARBA00023002"/>
    </source>
</evidence>
<evidence type="ECO:0000313" key="13">
    <source>
        <dbReference type="EnsemblProtists" id="EOD12823"/>
    </source>
</evidence>
<dbReference type="PANTHER" id="PTHR19370">
    <property type="entry name" value="NADH-CYTOCHROME B5 REDUCTASE"/>
    <property type="match status" value="1"/>
</dbReference>
<protein>
    <recommendedName>
        <fullName evidence="11">NADH-cytochrome b5 reductase</fullName>
        <ecNumber evidence="11">1.6.2.2</ecNumber>
    </recommendedName>
</protein>
<evidence type="ECO:0000256" key="2">
    <source>
        <dbReference type="ARBA" id="ARBA00004173"/>
    </source>
</evidence>
<comment type="similarity">
    <text evidence="3 11">Belongs to the flavoprotein pyridine nucleotide cytochrome reductase family.</text>
</comment>
<dbReference type="SUPFAM" id="SSF52343">
    <property type="entry name" value="Ferredoxin reductase-like, C-terminal NADP-linked domain"/>
    <property type="match status" value="1"/>
</dbReference>
<evidence type="ECO:0000256" key="10">
    <source>
        <dbReference type="PIRSR" id="PIRSR601834-1"/>
    </source>
</evidence>
<dbReference type="GeneID" id="17259042"/>
<dbReference type="InterPro" id="IPR017927">
    <property type="entry name" value="FAD-bd_FR_type"/>
</dbReference>
<evidence type="ECO:0000256" key="4">
    <source>
        <dbReference type="ARBA" id="ARBA00022630"/>
    </source>
</evidence>
<dbReference type="Proteomes" id="UP000013827">
    <property type="component" value="Unassembled WGS sequence"/>
</dbReference>
<evidence type="ECO:0000256" key="5">
    <source>
        <dbReference type="ARBA" id="ARBA00022827"/>
    </source>
</evidence>
<dbReference type="PRINTS" id="PR00371">
    <property type="entry name" value="FPNCR"/>
</dbReference>
<dbReference type="PaxDb" id="2903-EOD12823"/>
<dbReference type="Gene3D" id="2.40.30.10">
    <property type="entry name" value="Translation factors"/>
    <property type="match status" value="1"/>
</dbReference>
<sequence>MALHHASASRQPLRLSPPLAAPLRRRFSSVPPPVAALVPPGECQFGEEWVAAPLLGRADLNHDTRLFTFGLPDPGKPLGLSTCACILARGGAEGAEPVVRPYTPVSTNALLGKFELMVKVYSGGLSAHLDGLPIGAPVAFKHIQFNVKTQYPFGRRRLGMLAGGTGIAPMIQALHAVLGSADDSTVVDLLYGSKTEPDILARDTLDAWSAAYPGRLNVTHVLSHEPAGSAWAGARGFISEPLLRQALTPPDADSALFVCGPPPMYDLLCGPRGEEELTGLLADMGYTAGQVHKF</sequence>
<dbReference type="STRING" id="2903.R1BRR3"/>
<organism evidence="13 14">
    <name type="scientific">Emiliania huxleyi (strain CCMP1516)</name>
    <dbReference type="NCBI Taxonomy" id="280463"/>
    <lineage>
        <taxon>Eukaryota</taxon>
        <taxon>Haptista</taxon>
        <taxon>Haptophyta</taxon>
        <taxon>Prymnesiophyceae</taxon>
        <taxon>Isochrysidales</taxon>
        <taxon>Noelaerhabdaceae</taxon>
        <taxon>Emiliania</taxon>
    </lineage>
</organism>
<dbReference type="EC" id="1.6.2.2" evidence="11"/>
<keyword evidence="7 11" id="KW-0520">NAD</keyword>
<dbReference type="KEGG" id="ehx:EMIHUDRAFT_66963"/>
<dbReference type="PROSITE" id="PS51384">
    <property type="entry name" value="FAD_FR"/>
    <property type="match status" value="1"/>
</dbReference>
<dbReference type="InterPro" id="IPR039261">
    <property type="entry name" value="FNR_nucleotide-bd"/>
</dbReference>
<evidence type="ECO:0000259" key="12">
    <source>
        <dbReference type="PROSITE" id="PS51384"/>
    </source>
</evidence>
<reference evidence="14" key="1">
    <citation type="journal article" date="2013" name="Nature">
        <title>Pan genome of the phytoplankton Emiliania underpins its global distribution.</title>
        <authorList>
            <person name="Read B.A."/>
            <person name="Kegel J."/>
            <person name="Klute M.J."/>
            <person name="Kuo A."/>
            <person name="Lefebvre S.C."/>
            <person name="Maumus F."/>
            <person name="Mayer C."/>
            <person name="Miller J."/>
            <person name="Monier A."/>
            <person name="Salamov A."/>
            <person name="Young J."/>
            <person name="Aguilar M."/>
            <person name="Claverie J.M."/>
            <person name="Frickenhaus S."/>
            <person name="Gonzalez K."/>
            <person name="Herman E.K."/>
            <person name="Lin Y.C."/>
            <person name="Napier J."/>
            <person name="Ogata H."/>
            <person name="Sarno A.F."/>
            <person name="Shmutz J."/>
            <person name="Schroeder D."/>
            <person name="de Vargas C."/>
            <person name="Verret F."/>
            <person name="von Dassow P."/>
            <person name="Valentin K."/>
            <person name="Van de Peer Y."/>
            <person name="Wheeler G."/>
            <person name="Dacks J.B."/>
            <person name="Delwiche C.F."/>
            <person name="Dyhrman S.T."/>
            <person name="Glockner G."/>
            <person name="John U."/>
            <person name="Richards T."/>
            <person name="Worden A.Z."/>
            <person name="Zhang X."/>
            <person name="Grigoriev I.V."/>
            <person name="Allen A.E."/>
            <person name="Bidle K."/>
            <person name="Borodovsky M."/>
            <person name="Bowler C."/>
            <person name="Brownlee C."/>
            <person name="Cock J.M."/>
            <person name="Elias M."/>
            <person name="Gladyshev V.N."/>
            <person name="Groth M."/>
            <person name="Guda C."/>
            <person name="Hadaegh A."/>
            <person name="Iglesias-Rodriguez M.D."/>
            <person name="Jenkins J."/>
            <person name="Jones B.M."/>
            <person name="Lawson T."/>
            <person name="Leese F."/>
            <person name="Lindquist E."/>
            <person name="Lobanov A."/>
            <person name="Lomsadze A."/>
            <person name="Malik S.B."/>
            <person name="Marsh M.E."/>
            <person name="Mackinder L."/>
            <person name="Mock T."/>
            <person name="Mueller-Roeber B."/>
            <person name="Pagarete A."/>
            <person name="Parker M."/>
            <person name="Probert I."/>
            <person name="Quesneville H."/>
            <person name="Raines C."/>
            <person name="Rensing S.A."/>
            <person name="Riano-Pachon D.M."/>
            <person name="Richier S."/>
            <person name="Rokitta S."/>
            <person name="Shiraiwa Y."/>
            <person name="Soanes D.M."/>
            <person name="van der Giezen M."/>
            <person name="Wahlund T.M."/>
            <person name="Williams B."/>
            <person name="Wilson W."/>
            <person name="Wolfe G."/>
            <person name="Wurch L.L."/>
        </authorList>
    </citation>
    <scope>NUCLEOTIDE SEQUENCE</scope>
</reference>
<name>A0A0D3INI8_EMIH1</name>
<dbReference type="OMA" id="KGRFSYK"/>
<feature type="binding site" evidence="10">
    <location>
        <position position="100"/>
    </location>
    <ligand>
        <name>FAD</name>
        <dbReference type="ChEBI" id="CHEBI:57692"/>
    </ligand>
</feature>
<dbReference type="GO" id="GO:0090524">
    <property type="term" value="F:cytochrome-b5 reductase activity, acting on NADH"/>
    <property type="evidence" value="ECO:0007669"/>
    <property type="project" value="UniProtKB-EC"/>
</dbReference>
<comment type="catalytic activity">
    <reaction evidence="9 11">
        <text>2 Fe(III)-[cytochrome b5] + NADH = 2 Fe(II)-[cytochrome b5] + NAD(+) + H(+)</text>
        <dbReference type="Rhea" id="RHEA:46680"/>
        <dbReference type="Rhea" id="RHEA-COMP:10438"/>
        <dbReference type="Rhea" id="RHEA-COMP:10439"/>
        <dbReference type="ChEBI" id="CHEBI:15378"/>
        <dbReference type="ChEBI" id="CHEBI:29033"/>
        <dbReference type="ChEBI" id="CHEBI:29034"/>
        <dbReference type="ChEBI" id="CHEBI:57540"/>
        <dbReference type="ChEBI" id="CHEBI:57945"/>
        <dbReference type="EC" id="1.6.2.2"/>
    </reaction>
</comment>
<feature type="domain" description="FAD-binding FR-type" evidence="12">
    <location>
        <begin position="47"/>
        <end position="159"/>
    </location>
</feature>
<dbReference type="PANTHER" id="PTHR19370:SF171">
    <property type="entry name" value="NADH-CYTOCHROME B5 REDUCTASE 2"/>
    <property type="match status" value="1"/>
</dbReference>
<reference evidence="13" key="2">
    <citation type="submission" date="2024-10" db="UniProtKB">
        <authorList>
            <consortium name="EnsemblProtists"/>
        </authorList>
    </citation>
    <scope>IDENTIFICATION</scope>
</reference>
<dbReference type="Pfam" id="PF00175">
    <property type="entry name" value="NAD_binding_1"/>
    <property type="match status" value="1"/>
</dbReference>
<evidence type="ECO:0000256" key="8">
    <source>
        <dbReference type="ARBA" id="ARBA00023128"/>
    </source>
</evidence>
<accession>A0A0D3INI8</accession>
<feature type="binding site" evidence="10">
    <location>
        <position position="126"/>
    </location>
    <ligand>
        <name>FAD</name>
        <dbReference type="ChEBI" id="CHEBI:57692"/>
    </ligand>
</feature>
<dbReference type="InterPro" id="IPR017938">
    <property type="entry name" value="Riboflavin_synthase-like_b-brl"/>
</dbReference>
<feature type="binding site" evidence="10">
    <location>
        <position position="119"/>
    </location>
    <ligand>
        <name>FAD</name>
        <dbReference type="ChEBI" id="CHEBI:57692"/>
    </ligand>
</feature>
<dbReference type="InterPro" id="IPR008333">
    <property type="entry name" value="Cbr1-like_FAD-bd_dom"/>
</dbReference>
<evidence type="ECO:0000256" key="7">
    <source>
        <dbReference type="ARBA" id="ARBA00023027"/>
    </source>
</evidence>
<evidence type="ECO:0000256" key="3">
    <source>
        <dbReference type="ARBA" id="ARBA00006105"/>
    </source>
</evidence>
<feature type="binding site" evidence="10">
    <location>
        <position position="102"/>
    </location>
    <ligand>
        <name>FAD</name>
        <dbReference type="ChEBI" id="CHEBI:57692"/>
    </ligand>
</feature>
<proteinExistence type="inferred from homology"/>
<feature type="binding site" evidence="10">
    <location>
        <position position="101"/>
    </location>
    <ligand>
        <name>FAD</name>
        <dbReference type="ChEBI" id="CHEBI:57692"/>
    </ligand>
</feature>
<dbReference type="EnsemblProtists" id="EOD12823">
    <property type="protein sequence ID" value="EOD12823"/>
    <property type="gene ID" value="EMIHUDRAFT_66963"/>
</dbReference>